<evidence type="ECO:0000259" key="2">
    <source>
        <dbReference type="PROSITE" id="PS51272"/>
    </source>
</evidence>
<feature type="domain" description="SLH" evidence="2">
    <location>
        <begin position="139"/>
        <end position="202"/>
    </location>
</feature>
<dbReference type="PANTHER" id="PTHR43308">
    <property type="entry name" value="OUTER MEMBRANE PROTEIN ALPHA-RELATED"/>
    <property type="match status" value="1"/>
</dbReference>
<proteinExistence type="predicted"/>
<dbReference type="PANTHER" id="PTHR43308:SF5">
    <property type="entry name" value="S-LAYER PROTEIN _ PEPTIDOGLYCAN ENDO-BETA-N-ACETYLGLUCOSAMINIDASE"/>
    <property type="match status" value="1"/>
</dbReference>
<feature type="signal peptide" evidence="1">
    <location>
        <begin position="1"/>
        <end position="25"/>
    </location>
</feature>
<evidence type="ECO:0000313" key="4">
    <source>
        <dbReference type="Proteomes" id="UP001303532"/>
    </source>
</evidence>
<feature type="domain" description="SLH" evidence="2">
    <location>
        <begin position="21"/>
        <end position="84"/>
    </location>
</feature>
<accession>A0ABZ0KY69</accession>
<dbReference type="Proteomes" id="UP001303532">
    <property type="component" value="Chromosome"/>
</dbReference>
<evidence type="ECO:0000256" key="1">
    <source>
        <dbReference type="SAM" id="SignalP"/>
    </source>
</evidence>
<dbReference type="InterPro" id="IPR001119">
    <property type="entry name" value="SLH_dom"/>
</dbReference>
<organism evidence="3 4">
    <name type="scientific">Sporosarcina jeotgali</name>
    <dbReference type="NCBI Taxonomy" id="3020056"/>
    <lineage>
        <taxon>Bacteria</taxon>
        <taxon>Bacillati</taxon>
        <taxon>Bacillota</taxon>
        <taxon>Bacilli</taxon>
        <taxon>Bacillales</taxon>
        <taxon>Caryophanaceae</taxon>
        <taxon>Sporosarcina</taxon>
    </lineage>
</organism>
<reference evidence="3 4" key="1">
    <citation type="submission" date="2023-01" db="EMBL/GenBank/DDBJ databases">
        <title>Sporosarcina sp. nov., isolated from Korean tranditional fermented seafood 'Jeotgal'.</title>
        <authorList>
            <person name="Yang A.-I."/>
        </authorList>
    </citation>
    <scope>NUCLEOTIDE SEQUENCE [LARGE SCALE GENOMIC DNA]</scope>
    <source>
        <strain evidence="3 4">B2O-1</strain>
    </source>
</reference>
<dbReference type="EMBL" id="CP116341">
    <property type="protein sequence ID" value="WOV84905.1"/>
    <property type="molecule type" value="Genomic_DNA"/>
</dbReference>
<keyword evidence="1" id="KW-0732">Signal</keyword>
<dbReference type="Pfam" id="PF00395">
    <property type="entry name" value="SLH"/>
    <property type="match status" value="3"/>
</dbReference>
<evidence type="ECO:0000313" key="3">
    <source>
        <dbReference type="EMBL" id="WOV84905.1"/>
    </source>
</evidence>
<keyword evidence="4" id="KW-1185">Reference proteome</keyword>
<dbReference type="InterPro" id="IPR051465">
    <property type="entry name" value="Cell_Envelope_Struct_Comp"/>
</dbReference>
<dbReference type="RefSeq" id="WP_323692547.1">
    <property type="nucleotide sequence ID" value="NZ_CP116341.1"/>
</dbReference>
<protein>
    <submittedName>
        <fullName evidence="3">S-layer homology domain-containing protein</fullName>
    </submittedName>
</protein>
<dbReference type="PROSITE" id="PS51272">
    <property type="entry name" value="SLH"/>
    <property type="match status" value="2"/>
</dbReference>
<gene>
    <name evidence="3" type="ORF">PGH26_02985</name>
</gene>
<name>A0ABZ0KY69_9BACL</name>
<sequence length="206" mass="21743">MKKRITTALAAGVLAFTMSASTSLAAFSDVSPRYEKEVNYLITNNYAQGITSTTFGTTNSIKRIDAAVMVARALGFSESSNLPDAGFTDVPKSRAWAVNALASRDVISGKTATQFGAADTMTRNEMAKVIAAAYGLASSNETIPFTDVNSRFAPFVGALVQNGITSGKSATKFGAVDPITRGEFAIFVYKAEGLSKIEPPEVEEVS</sequence>
<feature type="chain" id="PRO_5047431523" evidence="1">
    <location>
        <begin position="26"/>
        <end position="206"/>
    </location>
</feature>